<dbReference type="Proteomes" id="UP000290407">
    <property type="component" value="Unassembled WGS sequence"/>
</dbReference>
<keyword evidence="7" id="KW-0633">Potassium transport</keyword>
<keyword evidence="4" id="KW-0050">Antiport</keyword>
<evidence type="ECO:0000256" key="12">
    <source>
        <dbReference type="ARBA" id="ARBA00023136"/>
    </source>
</evidence>
<evidence type="ECO:0000256" key="9">
    <source>
        <dbReference type="ARBA" id="ARBA00022958"/>
    </source>
</evidence>
<dbReference type="PANTHER" id="PTHR46157:SF4">
    <property type="entry name" value="K(+) EFFLUX ANTIPORTER 3, CHLOROPLASTIC"/>
    <property type="match status" value="1"/>
</dbReference>
<evidence type="ECO:0000256" key="10">
    <source>
        <dbReference type="ARBA" id="ARBA00022989"/>
    </source>
</evidence>
<keyword evidence="9" id="KW-0630">Potassium</keyword>
<organism evidence="15 16">
    <name type="scientific">Spirosoma sordidisoli</name>
    <dbReference type="NCBI Taxonomy" id="2502893"/>
    <lineage>
        <taxon>Bacteria</taxon>
        <taxon>Pseudomonadati</taxon>
        <taxon>Bacteroidota</taxon>
        <taxon>Cytophagia</taxon>
        <taxon>Cytophagales</taxon>
        <taxon>Cytophagaceae</taxon>
        <taxon>Spirosoma</taxon>
    </lineage>
</organism>
<feature type="transmembrane region" description="Helical" evidence="13">
    <location>
        <begin position="195"/>
        <end position="215"/>
    </location>
</feature>
<accession>A0A4Q2UKP7</accession>
<evidence type="ECO:0000313" key="16">
    <source>
        <dbReference type="Proteomes" id="UP000290407"/>
    </source>
</evidence>
<dbReference type="FunFam" id="3.40.50.720:FF:000036">
    <property type="entry name" value="Glutathione-regulated potassium-efflux system protein KefB"/>
    <property type="match status" value="1"/>
</dbReference>
<dbReference type="InterPro" id="IPR036291">
    <property type="entry name" value="NAD(P)-bd_dom_sf"/>
</dbReference>
<dbReference type="GO" id="GO:0005886">
    <property type="term" value="C:plasma membrane"/>
    <property type="evidence" value="ECO:0007669"/>
    <property type="project" value="UniProtKB-SubCell"/>
</dbReference>
<dbReference type="Gene3D" id="3.40.50.720">
    <property type="entry name" value="NAD(P)-binding Rossmann-like Domain"/>
    <property type="match status" value="1"/>
</dbReference>
<dbReference type="SUPFAM" id="SSF51735">
    <property type="entry name" value="NAD(P)-binding Rossmann-fold domains"/>
    <property type="match status" value="1"/>
</dbReference>
<dbReference type="GO" id="GO:1902600">
    <property type="term" value="P:proton transmembrane transport"/>
    <property type="evidence" value="ECO:0007669"/>
    <property type="project" value="InterPro"/>
</dbReference>
<evidence type="ECO:0000256" key="1">
    <source>
        <dbReference type="ARBA" id="ARBA00004429"/>
    </source>
</evidence>
<protein>
    <submittedName>
        <fullName evidence="15">Potassium transporter</fullName>
    </submittedName>
</protein>
<evidence type="ECO:0000256" key="8">
    <source>
        <dbReference type="ARBA" id="ARBA00022692"/>
    </source>
</evidence>
<evidence type="ECO:0000256" key="3">
    <source>
        <dbReference type="ARBA" id="ARBA00022448"/>
    </source>
</evidence>
<proteinExistence type="inferred from homology"/>
<evidence type="ECO:0000256" key="5">
    <source>
        <dbReference type="ARBA" id="ARBA00022475"/>
    </source>
</evidence>
<keyword evidence="12 13" id="KW-0472">Membrane</keyword>
<evidence type="ECO:0000256" key="7">
    <source>
        <dbReference type="ARBA" id="ARBA00022538"/>
    </source>
</evidence>
<feature type="transmembrane region" description="Helical" evidence="13">
    <location>
        <begin position="31"/>
        <end position="50"/>
    </location>
</feature>
<feature type="transmembrane region" description="Helical" evidence="13">
    <location>
        <begin position="372"/>
        <end position="390"/>
    </location>
</feature>
<dbReference type="PROSITE" id="PS51201">
    <property type="entry name" value="RCK_N"/>
    <property type="match status" value="1"/>
</dbReference>
<dbReference type="FunFam" id="1.20.1530.20:FF:000001">
    <property type="entry name" value="Glutathione-regulated potassium-efflux system protein KefB"/>
    <property type="match status" value="1"/>
</dbReference>
<dbReference type="InterPro" id="IPR004771">
    <property type="entry name" value="K/H_exchanger"/>
</dbReference>
<dbReference type="EMBL" id="SBLB01000006">
    <property type="protein sequence ID" value="RYC68221.1"/>
    <property type="molecule type" value="Genomic_DNA"/>
</dbReference>
<feature type="transmembrane region" description="Helical" evidence="13">
    <location>
        <begin position="236"/>
        <end position="264"/>
    </location>
</feature>
<dbReference type="InterPro" id="IPR006153">
    <property type="entry name" value="Cation/H_exchanger_TM"/>
</dbReference>
<keyword evidence="8 13" id="KW-0812">Transmembrane</keyword>
<keyword evidence="6" id="KW-0997">Cell inner membrane</keyword>
<keyword evidence="5" id="KW-1003">Cell membrane</keyword>
<dbReference type="Pfam" id="PF00999">
    <property type="entry name" value="Na_H_Exchanger"/>
    <property type="match status" value="1"/>
</dbReference>
<name>A0A4Q2UKP7_9BACT</name>
<feature type="transmembrane region" description="Helical" evidence="13">
    <location>
        <begin position="87"/>
        <end position="111"/>
    </location>
</feature>
<feature type="transmembrane region" description="Helical" evidence="13">
    <location>
        <begin position="148"/>
        <end position="175"/>
    </location>
</feature>
<dbReference type="GO" id="GO:0015297">
    <property type="term" value="F:antiporter activity"/>
    <property type="evidence" value="ECO:0007669"/>
    <property type="project" value="UniProtKB-KW"/>
</dbReference>
<evidence type="ECO:0000256" key="6">
    <source>
        <dbReference type="ARBA" id="ARBA00022519"/>
    </source>
</evidence>
<dbReference type="InterPro" id="IPR003148">
    <property type="entry name" value="RCK_N"/>
</dbReference>
<evidence type="ECO:0000256" key="2">
    <source>
        <dbReference type="ARBA" id="ARBA00005551"/>
    </source>
</evidence>
<keyword evidence="3" id="KW-0813">Transport</keyword>
<evidence type="ECO:0000256" key="11">
    <source>
        <dbReference type="ARBA" id="ARBA00023065"/>
    </source>
</evidence>
<feature type="transmembrane region" description="Helical" evidence="13">
    <location>
        <begin position="117"/>
        <end position="136"/>
    </location>
</feature>
<reference evidence="15 16" key="1">
    <citation type="submission" date="2019-01" db="EMBL/GenBank/DDBJ databases">
        <title>Spirosoma flava sp. nov., a propanil-degrading bacterium isolated from herbicide-contaminated soil.</title>
        <authorList>
            <person name="Zhang L."/>
            <person name="Jiang J.-D."/>
        </authorList>
    </citation>
    <scope>NUCLEOTIDE SEQUENCE [LARGE SCALE GENOMIC DNA]</scope>
    <source>
        <strain evidence="15 16">TY50</strain>
    </source>
</reference>
<gene>
    <name evidence="15" type="ORF">EQG79_22500</name>
</gene>
<feature type="transmembrane region" description="Helical" evidence="13">
    <location>
        <begin position="56"/>
        <end position="75"/>
    </location>
</feature>
<evidence type="ECO:0000256" key="13">
    <source>
        <dbReference type="SAM" id="Phobius"/>
    </source>
</evidence>
<dbReference type="GO" id="GO:0006813">
    <property type="term" value="P:potassium ion transport"/>
    <property type="evidence" value="ECO:0007669"/>
    <property type="project" value="UniProtKB-KW"/>
</dbReference>
<feature type="domain" description="RCK N-terminal" evidence="14">
    <location>
        <begin position="415"/>
        <end position="539"/>
    </location>
</feature>
<dbReference type="GO" id="GO:0008324">
    <property type="term" value="F:monoatomic cation transmembrane transporter activity"/>
    <property type="evidence" value="ECO:0007669"/>
    <property type="project" value="InterPro"/>
</dbReference>
<keyword evidence="16" id="KW-1185">Reference proteome</keyword>
<evidence type="ECO:0000259" key="14">
    <source>
        <dbReference type="PROSITE" id="PS51201"/>
    </source>
</evidence>
<sequence>MQESFFFQAMVYLAAAVVMVPIAKKIGLGSVLGYLLAGVLIGPACLQFIGQEGTDIMHFAEFGVVMMLFVIGLELEPSRLWRLRKAILGMGGIQIAGTSAVVTGLAVLAGVDLKQALVLGMILSMSSTAIVLQSLNEKGLMQTAAGQGSFAVLLFQDIAVIPMLALFPLLATAPATGTEGGAHGSATPLDALPAWAQPIAVLSAVAAVIIVGRYLTPPLFRIVAKTNMRELFTATALLLVVSIAVLMTVVGLSPALGTFLAGVVLANSEYRHELESDIDPFKGLLLGLFFIAVGASIDFDLIMANPVLILGLVVGVMVCKLVVLLGIGKAFTLSTDQNLIFSFGLCQVGEFAFVLFSFTTQEGILPKELTDIMTAVVAISMAFTPLVMLLNEKLLLPRLGVQEADTRESDVEDGDNPVIIAGYGHFGNTIGRFLQANNVGTTVLDIDSDNVDWLRRMGFKVYYGDASRHDLLEIAGAGKAKIIVIAINDPEKRLELVETIKKHFPDLHILVRSTNRYDAYDLMNAGMLHIYRETLDTSLRLGVDALTLLGYRAHEATRAARTFFTHDERTLKRLSAIRNEDEYVSAARESMEELERVIQADRSAPDLRIDEGWGEESLIADANKNS</sequence>
<comment type="caution">
    <text evidence="15">The sequence shown here is derived from an EMBL/GenBank/DDBJ whole genome shotgun (WGS) entry which is preliminary data.</text>
</comment>
<dbReference type="PANTHER" id="PTHR46157">
    <property type="entry name" value="K(+) EFFLUX ANTIPORTER 3, CHLOROPLASTIC"/>
    <property type="match status" value="1"/>
</dbReference>
<comment type="similarity">
    <text evidence="2">Belongs to the monovalent cation:proton antiporter 2 (CPA2) transporter (TC 2.A.37) family.</text>
</comment>
<dbReference type="RefSeq" id="WP_129604267.1">
    <property type="nucleotide sequence ID" value="NZ_SBLB01000006.1"/>
</dbReference>
<feature type="transmembrane region" description="Helical" evidence="13">
    <location>
        <begin position="284"/>
        <end position="302"/>
    </location>
</feature>
<feature type="transmembrane region" description="Helical" evidence="13">
    <location>
        <begin position="307"/>
        <end position="327"/>
    </location>
</feature>
<keyword evidence="10 13" id="KW-1133">Transmembrane helix</keyword>
<evidence type="ECO:0000313" key="15">
    <source>
        <dbReference type="EMBL" id="RYC68221.1"/>
    </source>
</evidence>
<dbReference type="AlphaFoldDB" id="A0A4Q2UKP7"/>
<feature type="transmembrane region" description="Helical" evidence="13">
    <location>
        <begin position="339"/>
        <end position="360"/>
    </location>
</feature>
<evidence type="ECO:0000256" key="4">
    <source>
        <dbReference type="ARBA" id="ARBA00022449"/>
    </source>
</evidence>
<dbReference type="Gene3D" id="1.20.1530.20">
    <property type="match status" value="1"/>
</dbReference>
<dbReference type="NCBIfam" id="TIGR00932">
    <property type="entry name" value="2a37"/>
    <property type="match status" value="1"/>
</dbReference>
<dbReference type="InterPro" id="IPR038770">
    <property type="entry name" value="Na+/solute_symporter_sf"/>
</dbReference>
<comment type="subcellular location">
    <subcellularLocation>
        <location evidence="1">Cell inner membrane</location>
        <topology evidence="1">Multi-pass membrane protein</topology>
    </subcellularLocation>
</comment>
<dbReference type="Pfam" id="PF02254">
    <property type="entry name" value="TrkA_N"/>
    <property type="match status" value="1"/>
</dbReference>
<feature type="transmembrane region" description="Helical" evidence="13">
    <location>
        <begin position="6"/>
        <end position="24"/>
    </location>
</feature>
<keyword evidence="11" id="KW-0406">Ion transport</keyword>